<proteinExistence type="predicted"/>
<dbReference type="Gramene" id="AET7Gv21010800.9">
    <property type="protein sequence ID" value="AET7Gv21010800.9"/>
    <property type="gene ID" value="AET7Gv21010800"/>
</dbReference>
<dbReference type="EnsemblPlants" id="AET7Gv21010800.9">
    <property type="protein sequence ID" value="AET7Gv21010800.9"/>
    <property type="gene ID" value="AET7Gv21010800"/>
</dbReference>
<reference evidence="1" key="3">
    <citation type="journal article" date="2017" name="Nature">
        <title>Genome sequence of the progenitor of the wheat D genome Aegilops tauschii.</title>
        <authorList>
            <person name="Luo M.C."/>
            <person name="Gu Y.Q."/>
            <person name="Puiu D."/>
            <person name="Wang H."/>
            <person name="Twardziok S.O."/>
            <person name="Deal K.R."/>
            <person name="Huo N."/>
            <person name="Zhu T."/>
            <person name="Wang L."/>
            <person name="Wang Y."/>
            <person name="McGuire P.E."/>
            <person name="Liu S."/>
            <person name="Long H."/>
            <person name="Ramasamy R.K."/>
            <person name="Rodriguez J.C."/>
            <person name="Van S.L."/>
            <person name="Yuan L."/>
            <person name="Wang Z."/>
            <person name="Xia Z."/>
            <person name="Xiao L."/>
            <person name="Anderson O.D."/>
            <person name="Ouyang S."/>
            <person name="Liang Y."/>
            <person name="Zimin A.V."/>
            <person name="Pertea G."/>
            <person name="Qi P."/>
            <person name="Bennetzen J.L."/>
            <person name="Dai X."/>
            <person name="Dawson M.W."/>
            <person name="Muller H.G."/>
            <person name="Kugler K."/>
            <person name="Rivarola-Duarte L."/>
            <person name="Spannagl M."/>
            <person name="Mayer K.F.X."/>
            <person name="Lu F.H."/>
            <person name="Bevan M.W."/>
            <person name="Leroy P."/>
            <person name="Li P."/>
            <person name="You F.M."/>
            <person name="Sun Q."/>
            <person name="Liu Z."/>
            <person name="Lyons E."/>
            <person name="Wicker T."/>
            <person name="Salzberg S.L."/>
            <person name="Devos K.M."/>
            <person name="Dvorak J."/>
        </authorList>
    </citation>
    <scope>NUCLEOTIDE SEQUENCE [LARGE SCALE GENOMIC DNA]</scope>
    <source>
        <strain evidence="1">cv. AL8/78</strain>
    </source>
</reference>
<accession>A0A453SP77</accession>
<reference evidence="1" key="5">
    <citation type="journal article" date="2021" name="G3 (Bethesda)">
        <title>Aegilops tauschii genome assembly Aet v5.0 features greater sequence contiguity and improved annotation.</title>
        <authorList>
            <person name="Wang L."/>
            <person name="Zhu T."/>
            <person name="Rodriguez J.C."/>
            <person name="Deal K.R."/>
            <person name="Dubcovsky J."/>
            <person name="McGuire P.E."/>
            <person name="Lux T."/>
            <person name="Spannagl M."/>
            <person name="Mayer K.F.X."/>
            <person name="Baldrich P."/>
            <person name="Meyers B.C."/>
            <person name="Huo N."/>
            <person name="Gu Y.Q."/>
            <person name="Zhou H."/>
            <person name="Devos K.M."/>
            <person name="Bennetzen J.L."/>
            <person name="Unver T."/>
            <person name="Budak H."/>
            <person name="Gulick P.J."/>
            <person name="Galiba G."/>
            <person name="Kalapos B."/>
            <person name="Nelson D.R."/>
            <person name="Li P."/>
            <person name="You F.M."/>
            <person name="Luo M.C."/>
            <person name="Dvorak J."/>
        </authorList>
    </citation>
    <scope>NUCLEOTIDE SEQUENCE [LARGE SCALE GENOMIC DNA]</scope>
    <source>
        <strain evidence="1">cv. AL8/78</strain>
    </source>
</reference>
<keyword evidence="2" id="KW-1185">Reference proteome</keyword>
<protein>
    <submittedName>
        <fullName evidence="1">Uncharacterized protein</fullName>
    </submittedName>
</protein>
<sequence length="107" mass="11885">MDYRDHLSCVNSHWDLPAHEHAAYQGHAPLFECQDGLVCATYEFSHDVIEVVNSHACFYSLDLGFTIGTLSVGLLLTQCSIKILCCYVDPSFRIVLPLPAWASLVSP</sequence>
<reference evidence="2" key="1">
    <citation type="journal article" date="2014" name="Science">
        <title>Ancient hybridizations among the ancestral genomes of bread wheat.</title>
        <authorList>
            <consortium name="International Wheat Genome Sequencing Consortium,"/>
            <person name="Marcussen T."/>
            <person name="Sandve S.R."/>
            <person name="Heier L."/>
            <person name="Spannagl M."/>
            <person name="Pfeifer M."/>
            <person name="Jakobsen K.S."/>
            <person name="Wulff B.B."/>
            <person name="Steuernagel B."/>
            <person name="Mayer K.F."/>
            <person name="Olsen O.A."/>
        </authorList>
    </citation>
    <scope>NUCLEOTIDE SEQUENCE [LARGE SCALE GENOMIC DNA]</scope>
    <source>
        <strain evidence="2">cv. AL8/78</strain>
    </source>
</reference>
<dbReference type="AlphaFoldDB" id="A0A453SP77"/>
<dbReference type="Proteomes" id="UP000015105">
    <property type="component" value="Chromosome 7D"/>
</dbReference>
<reference evidence="1" key="4">
    <citation type="submission" date="2019-03" db="UniProtKB">
        <authorList>
            <consortium name="EnsemblPlants"/>
        </authorList>
    </citation>
    <scope>IDENTIFICATION</scope>
</reference>
<organism evidence="1 2">
    <name type="scientific">Aegilops tauschii subsp. strangulata</name>
    <name type="common">Goatgrass</name>
    <dbReference type="NCBI Taxonomy" id="200361"/>
    <lineage>
        <taxon>Eukaryota</taxon>
        <taxon>Viridiplantae</taxon>
        <taxon>Streptophyta</taxon>
        <taxon>Embryophyta</taxon>
        <taxon>Tracheophyta</taxon>
        <taxon>Spermatophyta</taxon>
        <taxon>Magnoliopsida</taxon>
        <taxon>Liliopsida</taxon>
        <taxon>Poales</taxon>
        <taxon>Poaceae</taxon>
        <taxon>BOP clade</taxon>
        <taxon>Pooideae</taxon>
        <taxon>Triticodae</taxon>
        <taxon>Triticeae</taxon>
        <taxon>Triticinae</taxon>
        <taxon>Aegilops</taxon>
    </lineage>
</organism>
<reference evidence="2" key="2">
    <citation type="journal article" date="2017" name="Nat. Plants">
        <title>The Aegilops tauschii genome reveals multiple impacts of transposons.</title>
        <authorList>
            <person name="Zhao G."/>
            <person name="Zou C."/>
            <person name="Li K."/>
            <person name="Wang K."/>
            <person name="Li T."/>
            <person name="Gao L."/>
            <person name="Zhang X."/>
            <person name="Wang H."/>
            <person name="Yang Z."/>
            <person name="Liu X."/>
            <person name="Jiang W."/>
            <person name="Mao L."/>
            <person name="Kong X."/>
            <person name="Jiao Y."/>
            <person name="Jia J."/>
        </authorList>
    </citation>
    <scope>NUCLEOTIDE SEQUENCE [LARGE SCALE GENOMIC DNA]</scope>
    <source>
        <strain evidence="2">cv. AL8/78</strain>
    </source>
</reference>
<name>A0A453SP77_AEGTS</name>
<evidence type="ECO:0000313" key="2">
    <source>
        <dbReference type="Proteomes" id="UP000015105"/>
    </source>
</evidence>
<evidence type="ECO:0000313" key="1">
    <source>
        <dbReference type="EnsemblPlants" id="AET7Gv21010800.9"/>
    </source>
</evidence>